<feature type="compositionally biased region" description="Basic and acidic residues" evidence="1">
    <location>
        <begin position="59"/>
        <end position="74"/>
    </location>
</feature>
<evidence type="ECO:0000256" key="2">
    <source>
        <dbReference type="SAM" id="SignalP"/>
    </source>
</evidence>
<feature type="chain" id="PRO_5046075251" description="Lipoprotein" evidence="2">
    <location>
        <begin position="25"/>
        <end position="201"/>
    </location>
</feature>
<accession>A0ABT3TWV7</accession>
<gene>
    <name evidence="3" type="ORF">OFY01_17560</name>
</gene>
<keyword evidence="4" id="KW-1185">Reference proteome</keyword>
<feature type="region of interest" description="Disordered" evidence="1">
    <location>
        <begin position="30"/>
        <end position="91"/>
    </location>
</feature>
<reference evidence="3" key="1">
    <citation type="submission" date="2022-10" db="EMBL/GenBank/DDBJ databases">
        <title>Streptomyces beihaiensis sp. nov., a chitin degrading actinobacterium, isolated from shrimp pond soil.</title>
        <authorList>
            <person name="Xie J."/>
            <person name="Shen N."/>
        </authorList>
    </citation>
    <scope>NUCLEOTIDE SEQUENCE</scope>
    <source>
        <strain evidence="3">GXMU-J5</strain>
    </source>
</reference>
<organism evidence="3 4">
    <name type="scientific">Streptomyces beihaiensis</name>
    <dbReference type="NCBI Taxonomy" id="2984495"/>
    <lineage>
        <taxon>Bacteria</taxon>
        <taxon>Bacillati</taxon>
        <taxon>Actinomycetota</taxon>
        <taxon>Actinomycetes</taxon>
        <taxon>Kitasatosporales</taxon>
        <taxon>Streptomycetaceae</taxon>
        <taxon>Streptomyces</taxon>
    </lineage>
</organism>
<feature type="signal peptide" evidence="2">
    <location>
        <begin position="1"/>
        <end position="24"/>
    </location>
</feature>
<evidence type="ECO:0000313" key="4">
    <source>
        <dbReference type="Proteomes" id="UP001163064"/>
    </source>
</evidence>
<dbReference type="EMBL" id="JAPHNL010000222">
    <property type="protein sequence ID" value="MCX3061535.1"/>
    <property type="molecule type" value="Genomic_DNA"/>
</dbReference>
<evidence type="ECO:0000256" key="1">
    <source>
        <dbReference type="SAM" id="MobiDB-lite"/>
    </source>
</evidence>
<feature type="compositionally biased region" description="Polar residues" evidence="1">
    <location>
        <begin position="39"/>
        <end position="48"/>
    </location>
</feature>
<proteinExistence type="predicted"/>
<keyword evidence="2" id="KW-0732">Signal</keyword>
<sequence>MQSSRPGYLAASALLLGAALTLTGCGTQHVGPGAGGPSPTVTRSSTGPSGPAGPARGNVEPDSHDGAPHYHENNGFKTPKKMSPADEKLAQREADRIRPVVARLWKAKVWDPKHVRAALLRLGYRDEGPDSDEGRGSLFVKEMDMRLGLTDDHPVRPEGSRIALRVRDDACVTAFTQPSNYQVSVNGRFLETGCFEPLGGH</sequence>
<dbReference type="Proteomes" id="UP001163064">
    <property type="component" value="Unassembled WGS sequence"/>
</dbReference>
<comment type="caution">
    <text evidence="3">The sequence shown here is derived from an EMBL/GenBank/DDBJ whole genome shotgun (WGS) entry which is preliminary data.</text>
</comment>
<evidence type="ECO:0000313" key="3">
    <source>
        <dbReference type="EMBL" id="MCX3061535.1"/>
    </source>
</evidence>
<evidence type="ECO:0008006" key="5">
    <source>
        <dbReference type="Google" id="ProtNLM"/>
    </source>
</evidence>
<dbReference type="RefSeq" id="WP_266600975.1">
    <property type="nucleotide sequence ID" value="NZ_JAPHNL010000222.1"/>
</dbReference>
<dbReference type="PROSITE" id="PS51257">
    <property type="entry name" value="PROKAR_LIPOPROTEIN"/>
    <property type="match status" value="1"/>
</dbReference>
<name>A0ABT3TWV7_9ACTN</name>
<protein>
    <recommendedName>
        <fullName evidence="5">Lipoprotein</fullName>
    </recommendedName>
</protein>